<sequence length="36" mass="4368">MKKTRKTGRIEKVVKLLYLVGILSQEEQEQMIKRRH</sequence>
<evidence type="ECO:0000313" key="2">
    <source>
        <dbReference type="Proteomes" id="UP000198956"/>
    </source>
</evidence>
<accession>A0A1G7XKV5</accession>
<dbReference type="Proteomes" id="UP000198956">
    <property type="component" value="Unassembled WGS sequence"/>
</dbReference>
<evidence type="ECO:0000313" key="1">
    <source>
        <dbReference type="EMBL" id="SDG84706.1"/>
    </source>
</evidence>
<proteinExistence type="predicted"/>
<dbReference type="EMBL" id="FNDE01000004">
    <property type="protein sequence ID" value="SDG84706.1"/>
    <property type="molecule type" value="Genomic_DNA"/>
</dbReference>
<protein>
    <submittedName>
        <fullName evidence="1">Uncharacterized protein</fullName>
    </submittedName>
</protein>
<gene>
    <name evidence="1" type="ORF">SAMN04489735_100436</name>
</gene>
<dbReference type="AlphaFoldDB" id="A0A1G7XKV5"/>
<reference evidence="1 2" key="1">
    <citation type="submission" date="2016-10" db="EMBL/GenBank/DDBJ databases">
        <authorList>
            <person name="de Groot N.N."/>
        </authorList>
    </citation>
    <scope>NUCLEOTIDE SEQUENCE [LARGE SCALE GENOMIC DNA]</scope>
    <source>
        <strain evidence="1 2">L 420-91</strain>
    </source>
</reference>
<organism evidence="1 2">
    <name type="scientific">Aneurinibacillus thermoaerophilus</name>
    <dbReference type="NCBI Taxonomy" id="143495"/>
    <lineage>
        <taxon>Bacteria</taxon>
        <taxon>Bacillati</taxon>
        <taxon>Bacillota</taxon>
        <taxon>Bacilli</taxon>
        <taxon>Bacillales</taxon>
        <taxon>Paenibacillaceae</taxon>
        <taxon>Aneurinibacillus group</taxon>
        <taxon>Aneurinibacillus</taxon>
    </lineage>
</organism>
<name>A0A1G7XKV5_ANETH</name>